<dbReference type="GO" id="GO:0003700">
    <property type="term" value="F:DNA-binding transcription factor activity"/>
    <property type="evidence" value="ECO:0007669"/>
    <property type="project" value="InterPro"/>
</dbReference>
<evidence type="ECO:0000259" key="4">
    <source>
        <dbReference type="SMART" id="SM00418"/>
    </source>
</evidence>
<keyword evidence="2" id="KW-0238">DNA-binding</keyword>
<dbReference type="InterPro" id="IPR011991">
    <property type="entry name" value="ArsR-like_HTH"/>
</dbReference>
<keyword evidence="1" id="KW-0805">Transcription regulation</keyword>
<dbReference type="InterPro" id="IPR036390">
    <property type="entry name" value="WH_DNA-bd_sf"/>
</dbReference>
<dbReference type="Pfam" id="PF12802">
    <property type="entry name" value="MarR_2"/>
    <property type="match status" value="1"/>
</dbReference>
<dbReference type="SUPFAM" id="SSF46785">
    <property type="entry name" value="Winged helix' DNA-binding domain"/>
    <property type="match status" value="1"/>
</dbReference>
<dbReference type="PANTHER" id="PTHR43132">
    <property type="entry name" value="ARSENICAL RESISTANCE OPERON REPRESSOR ARSR-RELATED"/>
    <property type="match status" value="1"/>
</dbReference>
<accession>A0AAU2GT40</accession>
<reference evidence="5" key="1">
    <citation type="submission" date="2022-10" db="EMBL/GenBank/DDBJ databases">
        <title>The complete genomes of actinobacterial strains from the NBC collection.</title>
        <authorList>
            <person name="Joergensen T.S."/>
            <person name="Alvarez Arevalo M."/>
            <person name="Sterndorff E.B."/>
            <person name="Faurdal D."/>
            <person name="Vuksanovic O."/>
            <person name="Mourched A.-S."/>
            <person name="Charusanti P."/>
            <person name="Shaw S."/>
            <person name="Blin K."/>
            <person name="Weber T."/>
        </authorList>
    </citation>
    <scope>NUCLEOTIDE SEQUENCE</scope>
    <source>
        <strain evidence="5">NBC_00060</strain>
    </source>
</reference>
<dbReference type="CDD" id="cd00090">
    <property type="entry name" value="HTH_ARSR"/>
    <property type="match status" value="1"/>
</dbReference>
<evidence type="ECO:0000256" key="3">
    <source>
        <dbReference type="ARBA" id="ARBA00023163"/>
    </source>
</evidence>
<dbReference type="Gene3D" id="1.10.10.10">
    <property type="entry name" value="Winged helix-like DNA-binding domain superfamily/Winged helix DNA-binding domain"/>
    <property type="match status" value="1"/>
</dbReference>
<dbReference type="EMBL" id="CP108253">
    <property type="protein sequence ID" value="WTU38960.1"/>
    <property type="molecule type" value="Genomic_DNA"/>
</dbReference>
<dbReference type="PANTHER" id="PTHR43132:SF8">
    <property type="entry name" value="HTH-TYPE TRANSCRIPTIONAL REGULATOR KMTR"/>
    <property type="match status" value="1"/>
</dbReference>
<dbReference type="InterPro" id="IPR036388">
    <property type="entry name" value="WH-like_DNA-bd_sf"/>
</dbReference>
<evidence type="ECO:0000313" key="5">
    <source>
        <dbReference type="EMBL" id="WTU38960.1"/>
    </source>
</evidence>
<gene>
    <name evidence="5" type="ORF">OHV25_04900</name>
</gene>
<dbReference type="InterPro" id="IPR051011">
    <property type="entry name" value="Metal_resp_trans_reg"/>
</dbReference>
<evidence type="ECO:0000256" key="2">
    <source>
        <dbReference type="ARBA" id="ARBA00023125"/>
    </source>
</evidence>
<organism evidence="5">
    <name type="scientific">Streptomyces sp. NBC_00060</name>
    <dbReference type="NCBI Taxonomy" id="2975636"/>
    <lineage>
        <taxon>Bacteria</taxon>
        <taxon>Bacillati</taxon>
        <taxon>Actinomycetota</taxon>
        <taxon>Actinomycetes</taxon>
        <taxon>Kitasatosporales</taxon>
        <taxon>Streptomycetaceae</taxon>
        <taxon>Streptomyces</taxon>
    </lineage>
</organism>
<dbReference type="InterPro" id="IPR001845">
    <property type="entry name" value="HTH_ArsR_DNA-bd_dom"/>
</dbReference>
<dbReference type="InterPro" id="IPR000835">
    <property type="entry name" value="HTH_MarR-typ"/>
</dbReference>
<evidence type="ECO:0000256" key="1">
    <source>
        <dbReference type="ARBA" id="ARBA00023015"/>
    </source>
</evidence>
<dbReference type="GO" id="GO:0003677">
    <property type="term" value="F:DNA binding"/>
    <property type="evidence" value="ECO:0007669"/>
    <property type="project" value="UniProtKB-KW"/>
</dbReference>
<dbReference type="AlphaFoldDB" id="A0AAU2GT40"/>
<proteinExistence type="predicted"/>
<name>A0AAU2GT40_9ACTN</name>
<sequence>MTLRIHFTADDLARTRLAEGPRPLLELDVALRVLRESAHRARFDAWRRESFARLAPRTRIAFEAVPVRGWSLEFLLPAEPGSAQELWERVRATPAPQVREQVDEWAGRVQRIPPWTGRLAEDPLFVRELVDVFEDTYEQLVAPYWPRIEQLADADRAMRMRQLTEGGVERLLQGLNPRRVHWNPPVLELTMASGHEGDLRLEGRGLLLIPTLFGSAYPLFDDTGPQPWISFPIGHDRTPWFPLPATVTAGALTATPRSLAALLGRTRATVLCAIAEHPGLTTSQLASRAGISPASASEHATVLRSAGLVSTARDRNAVLHTPTAAGIGLLNASTADIAGPEPAILRA</sequence>
<dbReference type="SMART" id="SM00418">
    <property type="entry name" value="HTH_ARSR"/>
    <property type="match status" value="1"/>
</dbReference>
<protein>
    <submittedName>
        <fullName evidence="5">Winged helix-turn-helix domain-containing protein</fullName>
    </submittedName>
</protein>
<feature type="domain" description="HTH arsR-type" evidence="4">
    <location>
        <begin position="257"/>
        <end position="331"/>
    </location>
</feature>
<keyword evidence="3" id="KW-0804">Transcription</keyword>